<dbReference type="HAMAP" id="MF_00042">
    <property type="entry name" value="RNase_H"/>
    <property type="match status" value="1"/>
</dbReference>
<dbReference type="InterPro" id="IPR050092">
    <property type="entry name" value="RNase_H"/>
</dbReference>
<keyword evidence="8 10" id="KW-0378">Hydrolase</keyword>
<dbReference type="Pfam" id="PF00075">
    <property type="entry name" value="RNase_H"/>
    <property type="match status" value="1"/>
</dbReference>
<keyword evidence="14" id="KW-1185">Reference proteome</keyword>
<name>A0ABY5Y5E9_9BACT</name>
<feature type="domain" description="RNase H type-1" evidence="12">
    <location>
        <begin position="39"/>
        <end position="181"/>
    </location>
</feature>
<comment type="subcellular location">
    <subcellularLocation>
        <location evidence="10">Cytoplasm</location>
    </subcellularLocation>
</comment>
<dbReference type="Proteomes" id="UP001058120">
    <property type="component" value="Chromosome"/>
</dbReference>
<evidence type="ECO:0000256" key="5">
    <source>
        <dbReference type="ARBA" id="ARBA00022722"/>
    </source>
</evidence>
<evidence type="ECO:0000256" key="3">
    <source>
        <dbReference type="ARBA" id="ARBA00011245"/>
    </source>
</evidence>
<keyword evidence="10" id="KW-0963">Cytoplasm</keyword>
<feature type="binding site" evidence="10">
    <location>
        <position position="173"/>
    </location>
    <ligand>
        <name>Mg(2+)</name>
        <dbReference type="ChEBI" id="CHEBI:18420"/>
        <label>2</label>
    </ligand>
</feature>
<keyword evidence="6 10" id="KW-0479">Metal-binding</keyword>
<dbReference type="SUPFAM" id="SSF53098">
    <property type="entry name" value="Ribonuclease H-like"/>
    <property type="match status" value="1"/>
</dbReference>
<evidence type="ECO:0000256" key="1">
    <source>
        <dbReference type="ARBA" id="ARBA00000077"/>
    </source>
</evidence>
<organism evidence="13 14">
    <name type="scientific">Taurinivorans muris</name>
    <dbReference type="NCBI Taxonomy" id="2787751"/>
    <lineage>
        <taxon>Bacteria</taxon>
        <taxon>Pseudomonadati</taxon>
        <taxon>Thermodesulfobacteriota</taxon>
        <taxon>Desulfovibrionia</taxon>
        <taxon>Desulfovibrionales</taxon>
        <taxon>Desulfovibrionaceae</taxon>
        <taxon>Taurinivorans</taxon>
    </lineage>
</organism>
<keyword evidence="9 10" id="KW-0460">Magnesium</keyword>
<evidence type="ECO:0000256" key="2">
    <source>
        <dbReference type="ARBA" id="ARBA00005300"/>
    </source>
</evidence>
<reference evidence="13" key="1">
    <citation type="submission" date="2020-12" db="EMBL/GenBank/DDBJ databases">
        <title>Taurinivorans muris gen. nov., sp. nov., fundamental and realized metabolic niche of a ubiquitous sulfidogenic bacterium in the murine intestine.</title>
        <authorList>
            <person name="Ye H."/>
            <person name="Hanson B.T."/>
            <person name="Loy A."/>
        </authorList>
    </citation>
    <scope>NUCLEOTIDE SEQUENCE</scope>
    <source>
        <strain evidence="13">LT0009</strain>
    </source>
</reference>
<keyword evidence="5 10" id="KW-0540">Nuclease</keyword>
<comment type="cofactor">
    <cofactor evidence="10">
        <name>Mg(2+)</name>
        <dbReference type="ChEBI" id="CHEBI:18420"/>
    </cofactor>
    <text evidence="10">Binds 1 Mg(2+) ion per subunit. May bind a second metal ion at a regulatory site, or after substrate binding.</text>
</comment>
<sequence>MKAKTKEAAEKPKKSRKSSAEKNTAEHSEKSVFNNALKTEKEVNLYSDGSCLGNPGKGGYGAILEFKGKKQELSGGFSLTTNNRMELSGVIAGLNKLKEACTVNIYTDSQYVAKAIKQGWLENWKKNGWKNSQKKPVKNQDLWMELDKALSRHNVTFNWIKGHAGHPENERCDELARTSASAENLTEDTGFVPE</sequence>
<dbReference type="InterPro" id="IPR012337">
    <property type="entry name" value="RNaseH-like_sf"/>
</dbReference>
<feature type="binding site" evidence="10">
    <location>
        <position position="86"/>
    </location>
    <ligand>
        <name>Mg(2+)</name>
        <dbReference type="ChEBI" id="CHEBI:18420"/>
        <label>1</label>
    </ligand>
</feature>
<comment type="function">
    <text evidence="10">Endonuclease that specifically degrades the RNA of RNA-DNA hybrids.</text>
</comment>
<feature type="binding site" evidence="10">
    <location>
        <position position="48"/>
    </location>
    <ligand>
        <name>Mg(2+)</name>
        <dbReference type="ChEBI" id="CHEBI:18420"/>
        <label>1</label>
    </ligand>
</feature>
<dbReference type="EMBL" id="CP065938">
    <property type="protein sequence ID" value="UWX06759.1"/>
    <property type="molecule type" value="Genomic_DNA"/>
</dbReference>
<evidence type="ECO:0000256" key="4">
    <source>
        <dbReference type="ARBA" id="ARBA00012180"/>
    </source>
</evidence>
<evidence type="ECO:0000256" key="7">
    <source>
        <dbReference type="ARBA" id="ARBA00022759"/>
    </source>
</evidence>
<feature type="compositionally biased region" description="Basic and acidic residues" evidence="11">
    <location>
        <begin position="1"/>
        <end position="30"/>
    </location>
</feature>
<dbReference type="PANTHER" id="PTHR10642:SF26">
    <property type="entry name" value="RIBONUCLEASE H1"/>
    <property type="match status" value="1"/>
</dbReference>
<feature type="binding site" evidence="10">
    <location>
        <position position="48"/>
    </location>
    <ligand>
        <name>Mg(2+)</name>
        <dbReference type="ChEBI" id="CHEBI:18420"/>
        <label>2</label>
    </ligand>
</feature>
<dbReference type="NCBIfam" id="NF001236">
    <property type="entry name" value="PRK00203.1"/>
    <property type="match status" value="1"/>
</dbReference>
<evidence type="ECO:0000256" key="8">
    <source>
        <dbReference type="ARBA" id="ARBA00022801"/>
    </source>
</evidence>
<comment type="catalytic activity">
    <reaction evidence="1 10">
        <text>Endonucleolytic cleavage to 5'-phosphomonoester.</text>
        <dbReference type="EC" id="3.1.26.4"/>
    </reaction>
</comment>
<dbReference type="EC" id="3.1.26.4" evidence="4 10"/>
<proteinExistence type="inferred from homology"/>
<dbReference type="CDD" id="cd09278">
    <property type="entry name" value="RNase_HI_prokaryote_like"/>
    <property type="match status" value="1"/>
</dbReference>
<evidence type="ECO:0000256" key="11">
    <source>
        <dbReference type="SAM" id="MobiDB-lite"/>
    </source>
</evidence>
<comment type="similarity">
    <text evidence="2 10">Belongs to the RNase H family.</text>
</comment>
<evidence type="ECO:0000259" key="12">
    <source>
        <dbReference type="PROSITE" id="PS50879"/>
    </source>
</evidence>
<evidence type="ECO:0000256" key="10">
    <source>
        <dbReference type="HAMAP-Rule" id="MF_00042"/>
    </source>
</evidence>
<evidence type="ECO:0000313" key="14">
    <source>
        <dbReference type="Proteomes" id="UP001058120"/>
    </source>
</evidence>
<dbReference type="PANTHER" id="PTHR10642">
    <property type="entry name" value="RIBONUCLEASE H1"/>
    <property type="match status" value="1"/>
</dbReference>
<protein>
    <recommendedName>
        <fullName evidence="4 10">Ribonuclease H</fullName>
        <shortName evidence="10">RNase H</shortName>
        <ecNumber evidence="4 10">3.1.26.4</ecNumber>
    </recommendedName>
</protein>
<evidence type="ECO:0000256" key="6">
    <source>
        <dbReference type="ARBA" id="ARBA00022723"/>
    </source>
</evidence>
<feature type="region of interest" description="Disordered" evidence="11">
    <location>
        <begin position="1"/>
        <end position="35"/>
    </location>
</feature>
<dbReference type="GO" id="GO:0004523">
    <property type="term" value="F:RNA-DNA hybrid ribonuclease activity"/>
    <property type="evidence" value="ECO:0007669"/>
    <property type="project" value="UniProtKB-EC"/>
</dbReference>
<keyword evidence="7 10" id="KW-0255">Endonuclease</keyword>
<dbReference type="InterPro" id="IPR036397">
    <property type="entry name" value="RNaseH_sf"/>
</dbReference>
<evidence type="ECO:0000256" key="9">
    <source>
        <dbReference type="ARBA" id="ARBA00022842"/>
    </source>
</evidence>
<dbReference type="InterPro" id="IPR022892">
    <property type="entry name" value="RNaseHI"/>
</dbReference>
<feature type="binding site" evidence="10">
    <location>
        <position position="108"/>
    </location>
    <ligand>
        <name>Mg(2+)</name>
        <dbReference type="ChEBI" id="CHEBI:18420"/>
        <label>1</label>
    </ligand>
</feature>
<dbReference type="InterPro" id="IPR002156">
    <property type="entry name" value="RNaseH_domain"/>
</dbReference>
<gene>
    <name evidence="10 13" type="primary">rnhA</name>
    <name evidence="13" type="ORF">JBF11_06910</name>
</gene>
<dbReference type="Gene3D" id="3.30.420.10">
    <property type="entry name" value="Ribonuclease H-like superfamily/Ribonuclease H"/>
    <property type="match status" value="1"/>
</dbReference>
<comment type="subunit">
    <text evidence="3 10">Monomer.</text>
</comment>
<accession>A0ABY5Y5E9</accession>
<evidence type="ECO:0000313" key="13">
    <source>
        <dbReference type="EMBL" id="UWX06759.1"/>
    </source>
</evidence>
<dbReference type="PROSITE" id="PS50879">
    <property type="entry name" value="RNASE_H_1"/>
    <property type="match status" value="1"/>
</dbReference>